<accession>A0A1U7H9M3</accession>
<dbReference type="PANTHER" id="PTHR46268">
    <property type="entry name" value="STRESS RESPONSE PROTEIN NHAX"/>
    <property type="match status" value="1"/>
</dbReference>
<dbReference type="Pfam" id="PF00582">
    <property type="entry name" value="Usp"/>
    <property type="match status" value="1"/>
</dbReference>
<dbReference type="Gene3D" id="3.40.50.620">
    <property type="entry name" value="HUPs"/>
    <property type="match status" value="1"/>
</dbReference>
<protein>
    <submittedName>
        <fullName evidence="3">Universal stress protein UspA-like protein</fullName>
    </submittedName>
</protein>
<dbReference type="PRINTS" id="PR01438">
    <property type="entry name" value="UNVRSLSTRESS"/>
</dbReference>
<evidence type="ECO:0000259" key="2">
    <source>
        <dbReference type="Pfam" id="PF00582"/>
    </source>
</evidence>
<dbReference type="InterPro" id="IPR014729">
    <property type="entry name" value="Rossmann-like_a/b/a_fold"/>
</dbReference>
<gene>
    <name evidence="3" type="ORF">NIES593_19475</name>
</gene>
<comment type="caution">
    <text evidence="3">The sequence shown here is derived from an EMBL/GenBank/DDBJ whole genome shotgun (WGS) entry which is preliminary data.</text>
</comment>
<dbReference type="InterPro" id="IPR006015">
    <property type="entry name" value="Universal_stress_UspA"/>
</dbReference>
<dbReference type="CDD" id="cd00293">
    <property type="entry name" value="USP-like"/>
    <property type="match status" value="1"/>
</dbReference>
<dbReference type="SUPFAM" id="SSF52402">
    <property type="entry name" value="Adenine nucleotide alpha hydrolases-like"/>
    <property type="match status" value="1"/>
</dbReference>
<dbReference type="Proteomes" id="UP000186868">
    <property type="component" value="Unassembled WGS sequence"/>
</dbReference>
<dbReference type="PANTHER" id="PTHR46268:SF8">
    <property type="entry name" value="UNIVERSAL STRESS PROTEIN SLL1388"/>
    <property type="match status" value="1"/>
</dbReference>
<dbReference type="AlphaFoldDB" id="A0A1U7H9M3"/>
<keyword evidence="4" id="KW-1185">Reference proteome</keyword>
<dbReference type="EMBL" id="MRCB01000032">
    <property type="protein sequence ID" value="OKH20292.1"/>
    <property type="molecule type" value="Genomic_DNA"/>
</dbReference>
<dbReference type="OrthoDB" id="516822at2"/>
<proteinExistence type="inferred from homology"/>
<dbReference type="RefSeq" id="WP_073601174.1">
    <property type="nucleotide sequence ID" value="NZ_MRCB01000032.1"/>
</dbReference>
<organism evidence="3 4">
    <name type="scientific">Hydrococcus rivularis NIES-593</name>
    <dbReference type="NCBI Taxonomy" id="1921803"/>
    <lineage>
        <taxon>Bacteria</taxon>
        <taxon>Bacillati</taxon>
        <taxon>Cyanobacteriota</taxon>
        <taxon>Cyanophyceae</taxon>
        <taxon>Pleurocapsales</taxon>
        <taxon>Hydrococcaceae</taxon>
        <taxon>Hydrococcus</taxon>
    </lineage>
</organism>
<evidence type="ECO:0000313" key="4">
    <source>
        <dbReference type="Proteomes" id="UP000186868"/>
    </source>
</evidence>
<name>A0A1U7H9M3_9CYAN</name>
<reference evidence="3 4" key="1">
    <citation type="submission" date="2016-11" db="EMBL/GenBank/DDBJ databases">
        <title>Draft Genome Sequences of Nine Cyanobacterial Strains from Diverse Habitats.</title>
        <authorList>
            <person name="Zhu T."/>
            <person name="Hou S."/>
            <person name="Lu X."/>
            <person name="Hess W.R."/>
        </authorList>
    </citation>
    <scope>NUCLEOTIDE SEQUENCE [LARGE SCALE GENOMIC DNA]</scope>
    <source>
        <strain evidence="3 4">NIES-593</strain>
    </source>
</reference>
<sequence>MVGKKILVALDRSSQAPVVFEAAMQFAQAQNNSLMVFHCLDWETENLGEAFLGIGTLGDVDLYGLSLGRRQTFLGRKMQQAQEWLQDYFQKAIEAGISSELKCQVGDPGTRICQLARNWDANLIVLGRRGHQGISEVLLGSVSNYVVHHAPCSVLIVQSGERG</sequence>
<comment type="similarity">
    <text evidence="1">Belongs to the universal stress protein A family.</text>
</comment>
<evidence type="ECO:0000256" key="1">
    <source>
        <dbReference type="ARBA" id="ARBA00008791"/>
    </source>
</evidence>
<dbReference type="STRING" id="1921803.NIES593_19475"/>
<feature type="domain" description="UspA" evidence="2">
    <location>
        <begin position="4"/>
        <end position="157"/>
    </location>
</feature>
<dbReference type="InterPro" id="IPR006016">
    <property type="entry name" value="UspA"/>
</dbReference>
<evidence type="ECO:0000313" key="3">
    <source>
        <dbReference type="EMBL" id="OKH20292.1"/>
    </source>
</evidence>